<evidence type="ECO:0000313" key="3">
    <source>
        <dbReference type="Proteomes" id="UP000008144"/>
    </source>
</evidence>
<reference evidence="2" key="4">
    <citation type="submission" date="2025-09" db="UniProtKB">
        <authorList>
            <consortium name="Ensembl"/>
        </authorList>
    </citation>
    <scope>IDENTIFICATION</scope>
</reference>
<proteinExistence type="predicted"/>
<accession>F6WJN4</accession>
<feature type="region of interest" description="Disordered" evidence="1">
    <location>
        <begin position="65"/>
        <end position="85"/>
    </location>
</feature>
<dbReference type="AlphaFoldDB" id="F6WJN4"/>
<dbReference type="Ensembl" id="ENSCINT00000022757.2">
    <property type="protein sequence ID" value="ENSCINP00000022511.2"/>
    <property type="gene ID" value="ENSCING00000011894.2"/>
</dbReference>
<protein>
    <submittedName>
        <fullName evidence="2">Uncharacterized protein</fullName>
    </submittedName>
</protein>
<dbReference type="InParanoid" id="F6WJN4"/>
<keyword evidence="3" id="KW-1185">Reference proteome</keyword>
<dbReference type="EMBL" id="EAAA01002457">
    <property type="status" value="NOT_ANNOTATED_CDS"/>
    <property type="molecule type" value="Genomic_DNA"/>
</dbReference>
<evidence type="ECO:0000313" key="2">
    <source>
        <dbReference type="Ensembl" id="ENSCINP00000022511.2"/>
    </source>
</evidence>
<sequence>MVNKFKRFLVLSESLRENSHVANKPQIEDQEKKLNYYKAIQMLKQQTDDSEHLWSVCVTAPDATNTLLPDETNQESETKQRKFEIPSMRESATSFKTVDFKYDPSNTYRQSECTSNDLCVSP</sequence>
<dbReference type="Proteomes" id="UP000008144">
    <property type="component" value="Chromosome 7"/>
</dbReference>
<evidence type="ECO:0000256" key="1">
    <source>
        <dbReference type="SAM" id="MobiDB-lite"/>
    </source>
</evidence>
<reference evidence="2" key="2">
    <citation type="journal article" date="2008" name="Genome Biol.">
        <title>Improved genome assembly and evidence-based global gene model set for the chordate Ciona intestinalis: new insight into intron and operon populations.</title>
        <authorList>
            <person name="Satou Y."/>
            <person name="Mineta K."/>
            <person name="Ogasawara M."/>
            <person name="Sasakura Y."/>
            <person name="Shoguchi E."/>
            <person name="Ueno K."/>
            <person name="Yamada L."/>
            <person name="Matsumoto J."/>
            <person name="Wasserscheid J."/>
            <person name="Dewar K."/>
            <person name="Wiley G.B."/>
            <person name="Macmil S.L."/>
            <person name="Roe B.A."/>
            <person name="Zeller R.W."/>
            <person name="Hastings K.E."/>
            <person name="Lemaire P."/>
            <person name="Lindquist E."/>
            <person name="Endo T."/>
            <person name="Hotta K."/>
            <person name="Inaba K."/>
        </authorList>
    </citation>
    <scope>NUCLEOTIDE SEQUENCE [LARGE SCALE GENOMIC DNA]</scope>
    <source>
        <strain evidence="2">wild type</strain>
    </source>
</reference>
<name>F6WJN4_CIOIN</name>
<reference evidence="2" key="3">
    <citation type="submission" date="2025-08" db="UniProtKB">
        <authorList>
            <consortium name="Ensembl"/>
        </authorList>
    </citation>
    <scope>IDENTIFICATION</scope>
</reference>
<dbReference type="HOGENOM" id="CLU_2025895_0_0_1"/>
<organism evidence="2 3">
    <name type="scientific">Ciona intestinalis</name>
    <name type="common">Transparent sea squirt</name>
    <name type="synonym">Ascidia intestinalis</name>
    <dbReference type="NCBI Taxonomy" id="7719"/>
    <lineage>
        <taxon>Eukaryota</taxon>
        <taxon>Metazoa</taxon>
        <taxon>Chordata</taxon>
        <taxon>Tunicata</taxon>
        <taxon>Ascidiacea</taxon>
        <taxon>Phlebobranchia</taxon>
        <taxon>Cionidae</taxon>
        <taxon>Ciona</taxon>
    </lineage>
</organism>
<reference evidence="3" key="1">
    <citation type="journal article" date="2002" name="Science">
        <title>The draft genome of Ciona intestinalis: insights into chordate and vertebrate origins.</title>
        <authorList>
            <person name="Dehal P."/>
            <person name="Satou Y."/>
            <person name="Campbell R.K."/>
            <person name="Chapman J."/>
            <person name="Degnan B."/>
            <person name="De Tomaso A."/>
            <person name="Davidson B."/>
            <person name="Di Gregorio A."/>
            <person name="Gelpke M."/>
            <person name="Goodstein D.M."/>
            <person name="Harafuji N."/>
            <person name="Hastings K.E."/>
            <person name="Ho I."/>
            <person name="Hotta K."/>
            <person name="Huang W."/>
            <person name="Kawashima T."/>
            <person name="Lemaire P."/>
            <person name="Martinez D."/>
            <person name="Meinertzhagen I.A."/>
            <person name="Necula S."/>
            <person name="Nonaka M."/>
            <person name="Putnam N."/>
            <person name="Rash S."/>
            <person name="Saiga H."/>
            <person name="Satake M."/>
            <person name="Terry A."/>
            <person name="Yamada L."/>
            <person name="Wang H.G."/>
            <person name="Awazu S."/>
            <person name="Azumi K."/>
            <person name="Boore J."/>
            <person name="Branno M."/>
            <person name="Chin-Bow S."/>
            <person name="DeSantis R."/>
            <person name="Doyle S."/>
            <person name="Francino P."/>
            <person name="Keys D.N."/>
            <person name="Haga S."/>
            <person name="Hayashi H."/>
            <person name="Hino K."/>
            <person name="Imai K.S."/>
            <person name="Inaba K."/>
            <person name="Kano S."/>
            <person name="Kobayashi K."/>
            <person name="Kobayashi M."/>
            <person name="Lee B.I."/>
            <person name="Makabe K.W."/>
            <person name="Manohar C."/>
            <person name="Matassi G."/>
            <person name="Medina M."/>
            <person name="Mochizuki Y."/>
            <person name="Mount S."/>
            <person name="Morishita T."/>
            <person name="Miura S."/>
            <person name="Nakayama A."/>
            <person name="Nishizaka S."/>
            <person name="Nomoto H."/>
            <person name="Ohta F."/>
            <person name="Oishi K."/>
            <person name="Rigoutsos I."/>
            <person name="Sano M."/>
            <person name="Sasaki A."/>
            <person name="Sasakura Y."/>
            <person name="Shoguchi E."/>
            <person name="Shin-i T."/>
            <person name="Spagnuolo A."/>
            <person name="Stainier D."/>
            <person name="Suzuki M.M."/>
            <person name="Tassy O."/>
            <person name="Takatori N."/>
            <person name="Tokuoka M."/>
            <person name="Yagi K."/>
            <person name="Yoshizaki F."/>
            <person name="Wada S."/>
            <person name="Zhang C."/>
            <person name="Hyatt P.D."/>
            <person name="Larimer F."/>
            <person name="Detter C."/>
            <person name="Doggett N."/>
            <person name="Glavina T."/>
            <person name="Hawkins T."/>
            <person name="Richardson P."/>
            <person name="Lucas S."/>
            <person name="Kohara Y."/>
            <person name="Levine M."/>
            <person name="Satoh N."/>
            <person name="Rokhsar D.S."/>
        </authorList>
    </citation>
    <scope>NUCLEOTIDE SEQUENCE [LARGE SCALE GENOMIC DNA]</scope>
</reference>